<dbReference type="Gene3D" id="1.10.260.40">
    <property type="entry name" value="lambda repressor-like DNA-binding domains"/>
    <property type="match status" value="1"/>
</dbReference>
<dbReference type="InterPro" id="IPR010982">
    <property type="entry name" value="Lambda_DNA-bd_dom_sf"/>
</dbReference>
<protein>
    <submittedName>
        <fullName evidence="2">XRE family transcriptional regulator</fullName>
    </submittedName>
</protein>
<dbReference type="Proteomes" id="UP000595058">
    <property type="component" value="Chromosome"/>
</dbReference>
<gene>
    <name evidence="2" type="ORF">I6G34_00190</name>
</gene>
<dbReference type="SUPFAM" id="SSF47413">
    <property type="entry name" value="lambda repressor-like DNA-binding domains"/>
    <property type="match status" value="1"/>
</dbReference>
<dbReference type="EMBL" id="CP065720">
    <property type="protein sequence ID" value="QPT17829.1"/>
    <property type="molecule type" value="Genomic_DNA"/>
</dbReference>
<evidence type="ECO:0000313" key="2">
    <source>
        <dbReference type="EMBL" id="QPT17829.1"/>
    </source>
</evidence>
<dbReference type="CDD" id="cd00093">
    <property type="entry name" value="HTH_XRE"/>
    <property type="match status" value="1"/>
</dbReference>
<evidence type="ECO:0000313" key="3">
    <source>
        <dbReference type="Proteomes" id="UP000595058"/>
    </source>
</evidence>
<dbReference type="PROSITE" id="PS50943">
    <property type="entry name" value="HTH_CROC1"/>
    <property type="match status" value="1"/>
</dbReference>
<dbReference type="InterPro" id="IPR039554">
    <property type="entry name" value="HigA2-like_HTH"/>
</dbReference>
<organism evidence="2 3">
    <name type="scientific">Stutzerimonas frequens</name>
    <dbReference type="NCBI Taxonomy" id="2968969"/>
    <lineage>
        <taxon>Bacteria</taxon>
        <taxon>Pseudomonadati</taxon>
        <taxon>Pseudomonadota</taxon>
        <taxon>Gammaproteobacteria</taxon>
        <taxon>Pseudomonadales</taxon>
        <taxon>Pseudomonadaceae</taxon>
        <taxon>Stutzerimonas</taxon>
    </lineage>
</organism>
<dbReference type="Pfam" id="PF13744">
    <property type="entry name" value="HTH_37"/>
    <property type="match status" value="1"/>
</dbReference>
<sequence>MTNYEIASQIQEDLEIFGPTWRSAFAFDIKRAMISKGLKNIDIAQRLDVSEANVSRMLRGDQNLKIETMYMLAASIGEKLNICVGDRYNDEIGFSEVTEDIDFDGDSLEFRKHMKKMRDTAMLAPRNEPIYMEVANEGAIAFR</sequence>
<reference evidence="2 3" key="1">
    <citation type="submission" date="2020-12" db="EMBL/GenBank/DDBJ databases">
        <title>FDA dAtabase for Regulatory Grade micrObial Sequences (FDA-ARGOS): Supporting development and validation of Infectious Disease Dx tests.</title>
        <authorList>
            <person name="Sproer C."/>
            <person name="Gronow S."/>
            <person name="Severitt S."/>
            <person name="Schroder I."/>
            <person name="Tallon L."/>
            <person name="Sadzewicz L."/>
            <person name="Zhao X."/>
            <person name="Boylan J."/>
            <person name="Ott S."/>
            <person name="Bowen H."/>
            <person name="Vavikolanu K."/>
            <person name="Mehta A."/>
            <person name="Aluvathingal J."/>
            <person name="Nadendla S."/>
            <person name="Lowell S."/>
            <person name="Myers T."/>
            <person name="Yan Y."/>
            <person name="Sichtig H."/>
        </authorList>
    </citation>
    <scope>NUCLEOTIDE SEQUENCE [LARGE SCALE GENOMIC DNA]</scope>
    <source>
        <strain evidence="2 3">FDAARGOS_877</strain>
    </source>
</reference>
<dbReference type="RefSeq" id="WP_102839703.1">
    <property type="nucleotide sequence ID" value="NZ_CP065720.1"/>
</dbReference>
<feature type="domain" description="HTH cro/C1-type" evidence="1">
    <location>
        <begin position="29"/>
        <end position="83"/>
    </location>
</feature>
<name>A0ABX6XUV4_9GAMM</name>
<accession>A0ABX6XUV4</accession>
<evidence type="ECO:0000259" key="1">
    <source>
        <dbReference type="PROSITE" id="PS50943"/>
    </source>
</evidence>
<dbReference type="InterPro" id="IPR001387">
    <property type="entry name" value="Cro/C1-type_HTH"/>
</dbReference>
<proteinExistence type="predicted"/>
<dbReference type="GeneID" id="75211687"/>
<keyword evidence="3" id="KW-1185">Reference proteome</keyword>